<gene>
    <name evidence="4" type="ORF">IEZ25_03170</name>
</gene>
<feature type="coiled-coil region" evidence="1">
    <location>
        <begin position="157"/>
        <end position="185"/>
    </location>
</feature>
<dbReference type="Proteomes" id="UP000649289">
    <property type="component" value="Unassembled WGS sequence"/>
</dbReference>
<keyword evidence="2" id="KW-0472">Membrane</keyword>
<keyword evidence="5" id="KW-1185">Reference proteome</keyword>
<keyword evidence="1" id="KW-0175">Coiled coil</keyword>
<sequence length="188" mass="20798">MSSAVWSRFEHDPRTPQAARLRASDKDRDVALEVLGQAFADGRIDHQEYDERSTAVTRAKVLGDVLPHLEDLVPDEPVASLAVRGSGSLVTADMHEQAVAKWASDRREAVMGLVGISVLLWTIWAITMPGGFPWPLFPMGFAMMNLARTIVQKKDIVAAHEKRLAKRAKKAVDLERQKAKELESGSDD</sequence>
<accession>A0ABR8MFZ3</accession>
<reference evidence="4 5" key="1">
    <citation type="submission" date="2020-09" db="EMBL/GenBank/DDBJ databases">
        <title>novel species in genus Nocardioides.</title>
        <authorList>
            <person name="Zhang G."/>
        </authorList>
    </citation>
    <scope>NUCLEOTIDE SEQUENCE [LARGE SCALE GENOMIC DNA]</scope>
    <source>
        <strain evidence="4 5">19197</strain>
    </source>
</reference>
<comment type="caution">
    <text evidence="4">The sequence shown here is derived from an EMBL/GenBank/DDBJ whole genome shotgun (WGS) entry which is preliminary data.</text>
</comment>
<protein>
    <submittedName>
        <fullName evidence="4">DUF1707 domain-containing protein</fullName>
    </submittedName>
</protein>
<evidence type="ECO:0000259" key="3">
    <source>
        <dbReference type="Pfam" id="PF08044"/>
    </source>
</evidence>
<name>A0ABR8MFZ3_9ACTN</name>
<dbReference type="Pfam" id="PF08044">
    <property type="entry name" value="DUF1707"/>
    <property type="match status" value="1"/>
</dbReference>
<evidence type="ECO:0000256" key="1">
    <source>
        <dbReference type="SAM" id="Coils"/>
    </source>
</evidence>
<keyword evidence="2" id="KW-1133">Transmembrane helix</keyword>
<dbReference type="RefSeq" id="WP_191197911.1">
    <property type="nucleotide sequence ID" value="NZ_BAAAPA010000002.1"/>
</dbReference>
<evidence type="ECO:0000313" key="4">
    <source>
        <dbReference type="EMBL" id="MBD3913605.1"/>
    </source>
</evidence>
<evidence type="ECO:0000256" key="2">
    <source>
        <dbReference type="SAM" id="Phobius"/>
    </source>
</evidence>
<dbReference type="EMBL" id="JACXYY010000001">
    <property type="protein sequence ID" value="MBD3913605.1"/>
    <property type="molecule type" value="Genomic_DNA"/>
</dbReference>
<proteinExistence type="predicted"/>
<feature type="transmembrane region" description="Helical" evidence="2">
    <location>
        <begin position="109"/>
        <end position="126"/>
    </location>
</feature>
<dbReference type="InterPro" id="IPR012551">
    <property type="entry name" value="DUF1707_SHOCT-like"/>
</dbReference>
<keyword evidence="2" id="KW-0812">Transmembrane</keyword>
<feature type="domain" description="DUF1707" evidence="3">
    <location>
        <begin position="21"/>
        <end position="72"/>
    </location>
</feature>
<evidence type="ECO:0000313" key="5">
    <source>
        <dbReference type="Proteomes" id="UP000649289"/>
    </source>
</evidence>
<organism evidence="4 5">
    <name type="scientific">Nocardioides hwasunensis</name>
    <dbReference type="NCBI Taxonomy" id="397258"/>
    <lineage>
        <taxon>Bacteria</taxon>
        <taxon>Bacillati</taxon>
        <taxon>Actinomycetota</taxon>
        <taxon>Actinomycetes</taxon>
        <taxon>Propionibacteriales</taxon>
        <taxon>Nocardioidaceae</taxon>
        <taxon>Nocardioides</taxon>
    </lineage>
</organism>